<dbReference type="STRING" id="1297742.A176_000302"/>
<evidence type="ECO:0000313" key="3">
    <source>
        <dbReference type="Proteomes" id="UP000009026"/>
    </source>
</evidence>
<evidence type="ECO:0000313" key="2">
    <source>
        <dbReference type="EMBL" id="AKQ63390.1"/>
    </source>
</evidence>
<feature type="region of interest" description="Disordered" evidence="1">
    <location>
        <begin position="76"/>
        <end position="100"/>
    </location>
</feature>
<name>A0A0H4WPZ6_9BACT</name>
<accession>A0A0H4WPZ6</accession>
<dbReference type="AlphaFoldDB" id="A0A0H4WPZ6"/>
<proteinExistence type="predicted"/>
<organism evidence="2 3">
    <name type="scientific">Pseudomyxococcus hansupus</name>
    <dbReference type="NCBI Taxonomy" id="1297742"/>
    <lineage>
        <taxon>Bacteria</taxon>
        <taxon>Pseudomonadati</taxon>
        <taxon>Myxococcota</taxon>
        <taxon>Myxococcia</taxon>
        <taxon>Myxococcales</taxon>
        <taxon>Cystobacterineae</taxon>
        <taxon>Myxococcaceae</taxon>
        <taxon>Pseudomyxococcus</taxon>
    </lineage>
</organism>
<dbReference type="PATRIC" id="fig|1297742.4.peg.311"/>
<evidence type="ECO:0000256" key="1">
    <source>
        <dbReference type="SAM" id="MobiDB-lite"/>
    </source>
</evidence>
<dbReference type="EMBL" id="CP012109">
    <property type="protein sequence ID" value="AKQ63390.1"/>
    <property type="molecule type" value="Genomic_DNA"/>
</dbReference>
<sequence>MPMSRTVFAAQALRGGARWSVKQLLVVSLAAWGGGCAVEDPVARLRGADAGTGSFSDEDEEAQGVWLESGDVPPDCVPPDAEPDSGVVCEDAGTPDVPSP</sequence>
<gene>
    <name evidence="2" type="ORF">A176_000302</name>
</gene>
<keyword evidence="3" id="KW-1185">Reference proteome</keyword>
<keyword evidence="2" id="KW-0449">Lipoprotein</keyword>
<reference evidence="2 3" key="1">
    <citation type="journal article" date="2016" name="PLoS ONE">
        <title>Complete Genome Sequence and Comparative Genomics of a Novel Myxobacterium Myxococcus hansupus.</title>
        <authorList>
            <person name="Sharma G."/>
            <person name="Narwani T."/>
            <person name="Subramanian S."/>
        </authorList>
    </citation>
    <scope>NUCLEOTIDE SEQUENCE [LARGE SCALE GENOMIC DNA]</scope>
    <source>
        <strain evidence="3">mixupus</strain>
    </source>
</reference>
<protein>
    <submittedName>
        <fullName evidence="2">Putative lipoprotein</fullName>
    </submittedName>
</protein>
<dbReference type="Proteomes" id="UP000009026">
    <property type="component" value="Chromosome"/>
</dbReference>
<dbReference type="KEGG" id="mym:A176_000302"/>